<reference evidence="3" key="1">
    <citation type="submission" date="2020-11" db="EMBL/GenBank/DDBJ databases">
        <authorList>
            <consortium name="DOE Joint Genome Institute"/>
            <person name="Ahrendt S."/>
            <person name="Riley R."/>
            <person name="Andreopoulos W."/>
            <person name="LaButti K."/>
            <person name="Pangilinan J."/>
            <person name="Ruiz-duenas F.J."/>
            <person name="Barrasa J.M."/>
            <person name="Sanchez-Garcia M."/>
            <person name="Camarero S."/>
            <person name="Miyauchi S."/>
            <person name="Serrano A."/>
            <person name="Linde D."/>
            <person name="Babiker R."/>
            <person name="Drula E."/>
            <person name="Ayuso-Fernandez I."/>
            <person name="Pacheco R."/>
            <person name="Padilla G."/>
            <person name="Ferreira P."/>
            <person name="Barriuso J."/>
            <person name="Kellner H."/>
            <person name="Castanera R."/>
            <person name="Alfaro M."/>
            <person name="Ramirez L."/>
            <person name="Pisabarro A.G."/>
            <person name="Kuo A."/>
            <person name="Tritt A."/>
            <person name="Lipzen A."/>
            <person name="He G."/>
            <person name="Yan M."/>
            <person name="Ng V."/>
            <person name="Cullen D."/>
            <person name="Martin F."/>
            <person name="Rosso M.-N."/>
            <person name="Henrissat B."/>
            <person name="Hibbett D."/>
            <person name="Martinez A.T."/>
            <person name="Grigoriev I.V."/>
        </authorList>
    </citation>
    <scope>NUCLEOTIDE SEQUENCE</scope>
    <source>
        <strain evidence="3">AH 44721</strain>
    </source>
</reference>
<organism evidence="3 4">
    <name type="scientific">Gymnopilus junonius</name>
    <name type="common">Spectacular rustgill mushroom</name>
    <name type="synonym">Gymnopilus spectabilis subsp. junonius</name>
    <dbReference type="NCBI Taxonomy" id="109634"/>
    <lineage>
        <taxon>Eukaryota</taxon>
        <taxon>Fungi</taxon>
        <taxon>Dikarya</taxon>
        <taxon>Basidiomycota</taxon>
        <taxon>Agaricomycotina</taxon>
        <taxon>Agaricomycetes</taxon>
        <taxon>Agaricomycetidae</taxon>
        <taxon>Agaricales</taxon>
        <taxon>Agaricineae</taxon>
        <taxon>Hymenogastraceae</taxon>
        <taxon>Gymnopilus</taxon>
    </lineage>
</organism>
<evidence type="ECO:0000313" key="4">
    <source>
        <dbReference type="Proteomes" id="UP000724874"/>
    </source>
</evidence>
<dbReference type="InterPro" id="IPR029058">
    <property type="entry name" value="AB_hydrolase_fold"/>
</dbReference>
<dbReference type="OrthoDB" id="9972683at2759"/>
<dbReference type="PANTHER" id="PTHR32268">
    <property type="entry name" value="HOMOSERINE O-ACETYLTRANSFERASE"/>
    <property type="match status" value="1"/>
</dbReference>
<comment type="caution">
    <text evidence="3">The sequence shown here is derived from an EMBL/GenBank/DDBJ whole genome shotgun (WGS) entry which is preliminary data.</text>
</comment>
<dbReference type="Proteomes" id="UP000724874">
    <property type="component" value="Unassembled WGS sequence"/>
</dbReference>
<keyword evidence="4" id="KW-1185">Reference proteome</keyword>
<evidence type="ECO:0000256" key="1">
    <source>
        <dbReference type="ARBA" id="ARBA00006886"/>
    </source>
</evidence>
<protein>
    <recommendedName>
        <fullName evidence="2">AB hydrolase-1 domain-containing protein</fullName>
    </recommendedName>
</protein>
<sequence>MSPEPATQYHHGRFRVAGPMEILLTRVLSFQCASVVDWMVLSTKKYFVVTFALFSNGESSSPSNTPAPYNGPYFPAVLYKDNMYKMGIRKVFSAVGFSMGAQQAYYWPVVYPNYVERLIFLLDSFLEGPKAALVASEDFEGGHYKSETQRGIRAFGRAFNAWANAGGRANEADDKFIAKFFEE</sequence>
<evidence type="ECO:0000313" key="3">
    <source>
        <dbReference type="EMBL" id="KAF8903441.1"/>
    </source>
</evidence>
<dbReference type="GO" id="GO:0016747">
    <property type="term" value="F:acyltransferase activity, transferring groups other than amino-acyl groups"/>
    <property type="evidence" value="ECO:0007669"/>
    <property type="project" value="InterPro"/>
</dbReference>
<dbReference type="EMBL" id="JADNYJ010000030">
    <property type="protein sequence ID" value="KAF8903441.1"/>
    <property type="molecule type" value="Genomic_DNA"/>
</dbReference>
<feature type="domain" description="AB hydrolase-1" evidence="2">
    <location>
        <begin position="41"/>
        <end position="139"/>
    </location>
</feature>
<dbReference type="Pfam" id="PF00561">
    <property type="entry name" value="Abhydrolase_1"/>
    <property type="match status" value="1"/>
</dbReference>
<dbReference type="InterPro" id="IPR000073">
    <property type="entry name" value="AB_hydrolase_1"/>
</dbReference>
<proteinExistence type="inferred from homology"/>
<dbReference type="AlphaFoldDB" id="A0A9P5TNU4"/>
<dbReference type="SUPFAM" id="SSF53474">
    <property type="entry name" value="alpha/beta-Hydrolases"/>
    <property type="match status" value="1"/>
</dbReference>
<dbReference type="InterPro" id="IPR008220">
    <property type="entry name" value="HAT_MetX-like"/>
</dbReference>
<evidence type="ECO:0000259" key="2">
    <source>
        <dbReference type="Pfam" id="PF00561"/>
    </source>
</evidence>
<name>A0A9P5TNU4_GYMJU</name>
<dbReference type="PANTHER" id="PTHR32268:SF15">
    <property type="entry name" value="HOMOSERINE ACETYLTRANSFERASE FAMILY PROTEIN (AFU_ORTHOLOGUE AFUA_1G15350)"/>
    <property type="match status" value="1"/>
</dbReference>
<gene>
    <name evidence="3" type="ORF">CPB84DRAFT_1746155</name>
</gene>
<dbReference type="Gene3D" id="3.40.50.1820">
    <property type="entry name" value="alpha/beta hydrolase"/>
    <property type="match status" value="1"/>
</dbReference>
<comment type="similarity">
    <text evidence="1">Belongs to the AB hydrolase superfamily. MetX family.</text>
</comment>
<accession>A0A9P5TNU4</accession>